<name>A0ABR5CWH0_9HYPH</name>
<evidence type="ECO:0000313" key="3">
    <source>
        <dbReference type="Proteomes" id="UP000052068"/>
    </source>
</evidence>
<organism evidence="2 3">
    <name type="scientific">Rhizobium nepotum 39/7</name>
    <dbReference type="NCBI Taxonomy" id="1368418"/>
    <lineage>
        <taxon>Bacteria</taxon>
        <taxon>Pseudomonadati</taxon>
        <taxon>Pseudomonadota</taxon>
        <taxon>Alphaproteobacteria</taxon>
        <taxon>Hyphomicrobiales</taxon>
        <taxon>Rhizobiaceae</taxon>
        <taxon>Rhizobium/Agrobacterium group</taxon>
        <taxon>Rhizobium</taxon>
    </lineage>
</organism>
<keyword evidence="1" id="KW-0732">Signal</keyword>
<sequence length="193" mass="21421">MAMLVSRKRHVRKGHAMKRLLSCLFLLAALSYPALSRDLSPSEQDKLHTQIERFSAALNAQDFETVGRTVPPKIFEFIAQDAGVSVGQLRSALTTQMQMALAAVKITEFTMDTQAISLEQTSDGTPYALIPTKTVMETGGQTIEAKSHTLALIDGTGWYLLRVSDQQQVTILRKVYPSFAEVEFPEDSMQQVK</sequence>
<evidence type="ECO:0000313" key="2">
    <source>
        <dbReference type="EMBL" id="KJF69193.1"/>
    </source>
</evidence>
<keyword evidence="3" id="KW-1185">Reference proteome</keyword>
<feature type="chain" id="PRO_5045045660" evidence="1">
    <location>
        <begin position="37"/>
        <end position="193"/>
    </location>
</feature>
<gene>
    <name evidence="2" type="ORF">RS75_04280</name>
</gene>
<protein>
    <submittedName>
        <fullName evidence="2">Uncharacterized protein</fullName>
    </submittedName>
</protein>
<evidence type="ECO:0000256" key="1">
    <source>
        <dbReference type="SAM" id="SignalP"/>
    </source>
</evidence>
<feature type="signal peptide" evidence="1">
    <location>
        <begin position="1"/>
        <end position="36"/>
    </location>
</feature>
<reference evidence="2 3" key="1">
    <citation type="submission" date="2015-03" db="EMBL/GenBank/DDBJ databases">
        <title>Draft Genome Sequences of Agrobacterium nepotum Strain 39/7T (= CFBP 7436T = LMG 26435T) and Agrobacterium sp. Strain KFB 330 (= CFBP 8308 = LMG 28674).</title>
        <authorList>
            <person name="Kuzmanovic N."/>
            <person name="Pulawska J."/>
            <person name="Obradovic A."/>
        </authorList>
    </citation>
    <scope>NUCLEOTIDE SEQUENCE [LARGE SCALE GENOMIC DNA]</scope>
    <source>
        <strain evidence="2 3">39/7</strain>
    </source>
</reference>
<proteinExistence type="predicted"/>
<accession>A0ABR5CWH0</accession>
<dbReference type="Proteomes" id="UP000052068">
    <property type="component" value="Unassembled WGS sequence"/>
</dbReference>
<dbReference type="EMBL" id="JWJH01000003">
    <property type="protein sequence ID" value="KJF69193.1"/>
    <property type="molecule type" value="Genomic_DNA"/>
</dbReference>
<comment type="caution">
    <text evidence="2">The sequence shown here is derived from an EMBL/GenBank/DDBJ whole genome shotgun (WGS) entry which is preliminary data.</text>
</comment>